<dbReference type="Proteomes" id="UP000247792">
    <property type="component" value="Unassembled WGS sequence"/>
</dbReference>
<dbReference type="EMBL" id="QJKB01000007">
    <property type="protein sequence ID" value="PXX41651.1"/>
    <property type="molecule type" value="Genomic_DNA"/>
</dbReference>
<accession>A0A318J4M8</accession>
<reference evidence="2 3" key="1">
    <citation type="submission" date="2018-05" db="EMBL/GenBank/DDBJ databases">
        <title>Genomic Encyclopedia of Type Strains, Phase IV (KMG-IV): sequencing the most valuable type-strain genomes for metagenomic binning, comparative biology and taxonomic classification.</title>
        <authorList>
            <person name="Goeker M."/>
        </authorList>
    </citation>
    <scope>NUCLEOTIDE SEQUENCE [LARGE SCALE GENOMIC DNA]</scope>
    <source>
        <strain evidence="2 3">DSM 19792</strain>
    </source>
</reference>
<comment type="caution">
    <text evidence="2">The sequence shown here is derived from an EMBL/GenBank/DDBJ whole genome shotgun (WGS) entry which is preliminary data.</text>
</comment>
<feature type="coiled-coil region" evidence="1">
    <location>
        <begin position="110"/>
        <end position="151"/>
    </location>
</feature>
<organism evidence="2 3">
    <name type="scientific">Undibacterium pigrum</name>
    <dbReference type="NCBI Taxonomy" id="401470"/>
    <lineage>
        <taxon>Bacteria</taxon>
        <taxon>Pseudomonadati</taxon>
        <taxon>Pseudomonadota</taxon>
        <taxon>Betaproteobacteria</taxon>
        <taxon>Burkholderiales</taxon>
        <taxon>Oxalobacteraceae</taxon>
        <taxon>Undibacterium</taxon>
    </lineage>
</organism>
<keyword evidence="1" id="KW-0175">Coiled coil</keyword>
<gene>
    <name evidence="2" type="ORF">DFR42_107303</name>
</gene>
<dbReference type="RefSeq" id="WP_211324371.1">
    <property type="nucleotide sequence ID" value="NZ_QJKB01000007.1"/>
</dbReference>
<keyword evidence="3" id="KW-1185">Reference proteome</keyword>
<name>A0A318J4M8_9BURK</name>
<evidence type="ECO:0000313" key="2">
    <source>
        <dbReference type="EMBL" id="PXX41651.1"/>
    </source>
</evidence>
<evidence type="ECO:0000313" key="3">
    <source>
        <dbReference type="Proteomes" id="UP000247792"/>
    </source>
</evidence>
<evidence type="ECO:0000256" key="1">
    <source>
        <dbReference type="SAM" id="Coils"/>
    </source>
</evidence>
<proteinExistence type="predicted"/>
<dbReference type="AlphaFoldDB" id="A0A318J4M8"/>
<protein>
    <submittedName>
        <fullName evidence="2">Uncharacterized protein</fullName>
    </submittedName>
</protein>
<sequence>MDNQVTEPTSSALNVDGAAQAMGAFLEPQAHEKSVQALEKEVLDDLNGRRDRNDTLSAESVNEDAEQDLYAGDDEAVTIVVDGKTVNLSKAELADAYKNGLRQSDYTRKTMEVAEQRKAAEAQIHRASQERQEYASNLQKMAAQIEGALNQQQQIDWEHLLDNNPAEYLKQQHLYQRRQAAYQKNVQQQQHLAHIAQAEQAHHLESVLHTQQEELLAKLPDWKDSRKAEAESNAIRRYLLEQGFEHQLVDSIADHKAVLLGRKAMLYDAMMSKANAAAKRVTSIPQKVVRPGVGESPGGDGRQAAMQRLAKSGRVEDAASLFAKFI</sequence>